<keyword evidence="4" id="KW-0809">Transit peptide</keyword>
<keyword evidence="5" id="KW-0446">Lipid-binding</keyword>
<dbReference type="InterPro" id="IPR013718">
    <property type="entry name" value="COQ9_C"/>
</dbReference>
<dbReference type="AlphaFoldDB" id="A0A9W7TZ73"/>
<accession>A0A9W7TZ73</accession>
<dbReference type="GO" id="GO:0008289">
    <property type="term" value="F:lipid binding"/>
    <property type="evidence" value="ECO:0007669"/>
    <property type="project" value="UniProtKB-KW"/>
</dbReference>
<evidence type="ECO:0000256" key="5">
    <source>
        <dbReference type="ARBA" id="ARBA00023121"/>
    </source>
</evidence>
<keyword evidence="9" id="KW-1185">Reference proteome</keyword>
<evidence type="ECO:0000256" key="2">
    <source>
        <dbReference type="ARBA" id="ARBA00010766"/>
    </source>
</evidence>
<comment type="function">
    <text evidence="6">Membrane-associated protein that warps the membrane surface to access and bind aromatic isoprenes with high specificity, including ubiquinone (CoQ) isoprene intermediates and presents them directly to COQ7, therefore facilitating the COQ7-mediated hydroxylase step. Participates in the biosynthesis of coenzyme Q, also named ubiquinone, an essential lipid-soluble electron transporter for aerobic cellular respiration.</text>
</comment>
<evidence type="ECO:0000256" key="3">
    <source>
        <dbReference type="ARBA" id="ARBA00022688"/>
    </source>
</evidence>
<dbReference type="OrthoDB" id="7201143at2"/>
<proteinExistence type="inferred from homology"/>
<dbReference type="Gene3D" id="1.10.357.10">
    <property type="entry name" value="Tetracycline Repressor, domain 2"/>
    <property type="match status" value="1"/>
</dbReference>
<comment type="pathway">
    <text evidence="1">Cofactor biosynthesis; ubiquinone biosynthesis.</text>
</comment>
<evidence type="ECO:0000313" key="9">
    <source>
        <dbReference type="Proteomes" id="UP000480854"/>
    </source>
</evidence>
<sequence>MDAVLDMDVVRDDILLSTLPNIVFDGWSLQALRDGAQMAGYDAATMHRAFPGGVPELVEHFGAWTDRRMLAELDKHPLDEMKVRDKIALAVRTHFEVLEPHMEAKRRLLAYLAMPQNLGLGLSMLYRTVDAMWFAAGDTATDFNHYTKRATLAAVLSSATFYWLDDRSEGHVETWAFVDRRLHDVMNMGKAMSAMGRAGRLLSHLPSPARFARQIRQRTAGSVPVDSASTHMAENI</sequence>
<reference evidence="8 9" key="1">
    <citation type="submission" date="2018-07" db="EMBL/GenBank/DDBJ databases">
        <title>Genome sequence of Azospirillum sp. ATCC 49961.</title>
        <authorList>
            <person name="Sant'Anna F.H."/>
            <person name="Baldani J.I."/>
            <person name="Zilli J.E."/>
            <person name="Reis V.M."/>
            <person name="Hartmann A."/>
            <person name="Cruz L."/>
            <person name="de Souza E.M."/>
            <person name="de Oliveira Pedrosa F."/>
            <person name="Passaglia L.M.P."/>
        </authorList>
    </citation>
    <scope>NUCLEOTIDE SEQUENCE [LARGE SCALE GENOMIC DNA]</scope>
    <source>
        <strain evidence="8 9">ATCC 49961</strain>
    </source>
</reference>
<dbReference type="Pfam" id="PF08511">
    <property type="entry name" value="COQ9"/>
    <property type="match status" value="1"/>
</dbReference>
<evidence type="ECO:0000313" key="8">
    <source>
        <dbReference type="EMBL" id="KAA0681022.1"/>
    </source>
</evidence>
<protein>
    <submittedName>
        <fullName evidence="8">COQ9 family protein</fullName>
    </submittedName>
</protein>
<dbReference type="InterPro" id="IPR036271">
    <property type="entry name" value="Tet_transcr_reg_TetR-rel_C_sf"/>
</dbReference>
<dbReference type="EMBL" id="QOKW01000007">
    <property type="protein sequence ID" value="KAA0681022.1"/>
    <property type="molecule type" value="Genomic_DNA"/>
</dbReference>
<dbReference type="InterPro" id="IPR012762">
    <property type="entry name" value="Ubiq_biosynth_COQ9"/>
</dbReference>
<dbReference type="SUPFAM" id="SSF48498">
    <property type="entry name" value="Tetracyclin repressor-like, C-terminal domain"/>
    <property type="match status" value="1"/>
</dbReference>
<evidence type="ECO:0000256" key="4">
    <source>
        <dbReference type="ARBA" id="ARBA00022946"/>
    </source>
</evidence>
<comment type="caution">
    <text evidence="8">The sequence shown here is derived from an EMBL/GenBank/DDBJ whole genome shotgun (WGS) entry which is preliminary data.</text>
</comment>
<dbReference type="GO" id="GO:0006744">
    <property type="term" value="P:ubiquinone biosynthetic process"/>
    <property type="evidence" value="ECO:0007669"/>
    <property type="project" value="UniProtKB-KW"/>
</dbReference>
<dbReference type="PANTHER" id="PTHR21427:SF19">
    <property type="entry name" value="UBIQUINONE BIOSYNTHESIS PROTEIN COQ9, MITOCHONDRIAL"/>
    <property type="match status" value="1"/>
</dbReference>
<gene>
    <name evidence="8" type="ORF">DS843_11525</name>
</gene>
<dbReference type="Proteomes" id="UP000480854">
    <property type="component" value="Unassembled WGS sequence"/>
</dbReference>
<organism evidence="8 9">
    <name type="scientific">Roseomonas genomospecies 6</name>
    <dbReference type="NCBI Taxonomy" id="214106"/>
    <lineage>
        <taxon>Bacteria</taxon>
        <taxon>Pseudomonadati</taxon>
        <taxon>Pseudomonadota</taxon>
        <taxon>Alphaproteobacteria</taxon>
        <taxon>Acetobacterales</taxon>
        <taxon>Roseomonadaceae</taxon>
        <taxon>Roseomonas</taxon>
    </lineage>
</organism>
<keyword evidence="3" id="KW-0831">Ubiquinone biosynthesis</keyword>
<comment type="similarity">
    <text evidence="2">Belongs to the COQ9 family.</text>
</comment>
<dbReference type="RefSeq" id="WP_149469038.1">
    <property type="nucleotide sequence ID" value="NZ_QOKW01000007.1"/>
</dbReference>
<feature type="domain" description="COQ9 C-terminal" evidence="7">
    <location>
        <begin position="121"/>
        <end position="189"/>
    </location>
</feature>
<evidence type="ECO:0000259" key="7">
    <source>
        <dbReference type="Pfam" id="PF08511"/>
    </source>
</evidence>
<evidence type="ECO:0000256" key="6">
    <source>
        <dbReference type="ARBA" id="ARBA00058104"/>
    </source>
</evidence>
<dbReference type="NCBIfam" id="TIGR02396">
    <property type="entry name" value="diverge_rpsU"/>
    <property type="match status" value="1"/>
</dbReference>
<name>A0A9W7TZ73_9PROT</name>
<dbReference type="PANTHER" id="PTHR21427">
    <property type="entry name" value="UBIQUINONE BIOSYNTHESIS PROTEIN COQ9, MITOCHONDRIAL"/>
    <property type="match status" value="1"/>
</dbReference>
<evidence type="ECO:0000256" key="1">
    <source>
        <dbReference type="ARBA" id="ARBA00004749"/>
    </source>
</evidence>